<dbReference type="AlphaFoldDB" id="A0A3D9HQ89"/>
<organism evidence="2 3">
    <name type="scientific">Cohnella lupini</name>
    <dbReference type="NCBI Taxonomy" id="1294267"/>
    <lineage>
        <taxon>Bacteria</taxon>
        <taxon>Bacillati</taxon>
        <taxon>Bacillota</taxon>
        <taxon>Bacilli</taxon>
        <taxon>Bacillales</taxon>
        <taxon>Paenibacillaceae</taxon>
        <taxon>Cohnella</taxon>
    </lineage>
</organism>
<dbReference type="EMBL" id="QRDY01000042">
    <property type="protein sequence ID" value="RED51648.1"/>
    <property type="molecule type" value="Genomic_DNA"/>
</dbReference>
<protein>
    <submittedName>
        <fullName evidence="2">Uncharacterized protein</fullName>
    </submittedName>
</protein>
<proteinExistence type="predicted"/>
<dbReference type="Proteomes" id="UP000256869">
    <property type="component" value="Unassembled WGS sequence"/>
</dbReference>
<keyword evidence="1" id="KW-1133">Transmembrane helix</keyword>
<dbReference type="RefSeq" id="WP_115995981.1">
    <property type="nucleotide sequence ID" value="NZ_QRDY01000042.1"/>
</dbReference>
<comment type="caution">
    <text evidence="2">The sequence shown here is derived from an EMBL/GenBank/DDBJ whole genome shotgun (WGS) entry which is preliminary data.</text>
</comment>
<name>A0A3D9HQ89_9BACL</name>
<accession>A0A3D9HQ89</accession>
<gene>
    <name evidence="2" type="ORF">DFP95_14223</name>
</gene>
<evidence type="ECO:0000313" key="3">
    <source>
        <dbReference type="Proteomes" id="UP000256869"/>
    </source>
</evidence>
<feature type="transmembrane region" description="Helical" evidence="1">
    <location>
        <begin position="85"/>
        <end position="102"/>
    </location>
</feature>
<feature type="transmembrane region" description="Helical" evidence="1">
    <location>
        <begin position="51"/>
        <end position="73"/>
    </location>
</feature>
<feature type="transmembrane region" description="Helical" evidence="1">
    <location>
        <begin position="122"/>
        <end position="139"/>
    </location>
</feature>
<keyword evidence="1" id="KW-0472">Membrane</keyword>
<sequence>MERIGSLRNIGSLLVCSACIAIFISIAVRVLDLYYGMDFRFEWVWTAMQTAINAYVPLVILFAITVIIRNYVLRVVKARKLLSKIAFYIVTGVAAIPVVNFINHRGFNYLLDDYTTGILHDLMGVIALLLFGLLYELVIKQQLQKDK</sequence>
<keyword evidence="1" id="KW-0812">Transmembrane</keyword>
<evidence type="ECO:0000313" key="2">
    <source>
        <dbReference type="EMBL" id="RED51648.1"/>
    </source>
</evidence>
<feature type="transmembrane region" description="Helical" evidence="1">
    <location>
        <begin position="12"/>
        <end position="31"/>
    </location>
</feature>
<reference evidence="2 3" key="1">
    <citation type="submission" date="2018-07" db="EMBL/GenBank/DDBJ databases">
        <title>Genomic Encyclopedia of Type Strains, Phase III (KMG-III): the genomes of soil and plant-associated and newly described type strains.</title>
        <authorList>
            <person name="Whitman W."/>
        </authorList>
    </citation>
    <scope>NUCLEOTIDE SEQUENCE [LARGE SCALE GENOMIC DNA]</scope>
    <source>
        <strain evidence="2 3">CECT 8236</strain>
    </source>
</reference>
<keyword evidence="3" id="KW-1185">Reference proteome</keyword>
<evidence type="ECO:0000256" key="1">
    <source>
        <dbReference type="SAM" id="Phobius"/>
    </source>
</evidence>